<accession>A0A8H8DJ15</accession>
<comment type="caution">
    <text evidence="1">The sequence shown here is derived from an EMBL/GenBank/DDBJ whole genome shotgun (WGS) entry which is preliminary data.</text>
</comment>
<sequence length="129" mass="14234">MADTVIPPEKSPGGWAPRAHLWLTSPVKSWLLARGVTWFCENIPRETFCERKERREDGRFVTPGQFANASEPQRLLVSSFPPPTAIKMGLGATFRHSPRPLTMVPASVVITSGWRGVHKGGATCSRAPR</sequence>
<dbReference type="EMBL" id="JAEFCI010005252">
    <property type="protein sequence ID" value="KAG5460419.1"/>
    <property type="molecule type" value="Genomic_DNA"/>
</dbReference>
<organism evidence="1 2">
    <name type="scientific">Olpidium bornovanus</name>
    <dbReference type="NCBI Taxonomy" id="278681"/>
    <lineage>
        <taxon>Eukaryota</taxon>
        <taxon>Fungi</taxon>
        <taxon>Fungi incertae sedis</taxon>
        <taxon>Olpidiomycota</taxon>
        <taxon>Olpidiomycotina</taxon>
        <taxon>Olpidiomycetes</taxon>
        <taxon>Olpidiales</taxon>
        <taxon>Olpidiaceae</taxon>
        <taxon>Olpidium</taxon>
    </lineage>
</organism>
<name>A0A8H8DJ15_9FUNG</name>
<protein>
    <submittedName>
        <fullName evidence="1">Uncharacterized protein</fullName>
    </submittedName>
</protein>
<reference evidence="1 2" key="1">
    <citation type="journal article" name="Sci. Rep.">
        <title>Genome-scale phylogenetic analyses confirm Olpidium as the closest living zoosporic fungus to the non-flagellated, terrestrial fungi.</title>
        <authorList>
            <person name="Chang Y."/>
            <person name="Rochon D."/>
            <person name="Sekimoto S."/>
            <person name="Wang Y."/>
            <person name="Chovatia M."/>
            <person name="Sandor L."/>
            <person name="Salamov A."/>
            <person name="Grigoriev I.V."/>
            <person name="Stajich J.E."/>
            <person name="Spatafora J.W."/>
        </authorList>
    </citation>
    <scope>NUCLEOTIDE SEQUENCE [LARGE SCALE GENOMIC DNA]</scope>
    <source>
        <strain evidence="1">S191</strain>
    </source>
</reference>
<dbReference type="Proteomes" id="UP000673691">
    <property type="component" value="Unassembled WGS sequence"/>
</dbReference>
<evidence type="ECO:0000313" key="1">
    <source>
        <dbReference type="EMBL" id="KAG5460419.1"/>
    </source>
</evidence>
<dbReference type="AlphaFoldDB" id="A0A8H8DJ15"/>
<gene>
    <name evidence="1" type="ORF">BJ554DRAFT_7535</name>
</gene>
<evidence type="ECO:0000313" key="2">
    <source>
        <dbReference type="Proteomes" id="UP000673691"/>
    </source>
</evidence>
<keyword evidence="2" id="KW-1185">Reference proteome</keyword>
<proteinExistence type="predicted"/>